<reference evidence="3" key="1">
    <citation type="submission" date="2020-05" db="EMBL/GenBank/DDBJ databases">
        <authorList>
            <person name="Chiriac C."/>
            <person name="Salcher M."/>
            <person name="Ghai R."/>
            <person name="Kavagutti S V."/>
        </authorList>
    </citation>
    <scope>NUCLEOTIDE SEQUENCE</scope>
</reference>
<evidence type="ECO:0000259" key="2">
    <source>
        <dbReference type="Pfam" id="PF00535"/>
    </source>
</evidence>
<dbReference type="EMBL" id="CAFABH010000045">
    <property type="protein sequence ID" value="CAB4833542.1"/>
    <property type="molecule type" value="Genomic_DNA"/>
</dbReference>
<keyword evidence="1" id="KW-1133">Transmembrane helix</keyword>
<proteinExistence type="predicted"/>
<dbReference type="PANTHER" id="PTHR43646">
    <property type="entry name" value="GLYCOSYLTRANSFERASE"/>
    <property type="match status" value="1"/>
</dbReference>
<dbReference type="EMBL" id="CAEZXO010000002">
    <property type="protein sequence ID" value="CAB4686454.1"/>
    <property type="molecule type" value="Genomic_DNA"/>
</dbReference>
<gene>
    <name evidence="4" type="ORF">UFOPK2510_00372</name>
    <name evidence="5" type="ORF">UFOPK2718_00257</name>
    <name evidence="6" type="ORF">UFOPK2936_00562</name>
    <name evidence="7" type="ORF">UFOPK3174_01493</name>
    <name evidence="8" type="ORF">UFOPK3328_00906</name>
    <name evidence="9" type="ORF">UFOPK3779_00367</name>
    <name evidence="10" type="ORF">UFOPK3913_01513</name>
    <name evidence="3" type="ORF">UFOPK4107_00108</name>
</gene>
<evidence type="ECO:0000313" key="4">
    <source>
        <dbReference type="EMBL" id="CAB4686454.1"/>
    </source>
</evidence>
<organism evidence="3">
    <name type="scientific">freshwater metagenome</name>
    <dbReference type="NCBI Taxonomy" id="449393"/>
    <lineage>
        <taxon>unclassified sequences</taxon>
        <taxon>metagenomes</taxon>
        <taxon>ecological metagenomes</taxon>
    </lineage>
</organism>
<dbReference type="Pfam" id="PF00535">
    <property type="entry name" value="Glycos_transf_2"/>
    <property type="match status" value="1"/>
</dbReference>
<dbReference type="PANTHER" id="PTHR43646:SF3">
    <property type="entry name" value="SLR1566 PROTEIN"/>
    <property type="match status" value="1"/>
</dbReference>
<keyword evidence="1" id="KW-0812">Transmembrane</keyword>
<evidence type="ECO:0000313" key="9">
    <source>
        <dbReference type="EMBL" id="CAB4938661.1"/>
    </source>
</evidence>
<dbReference type="AlphaFoldDB" id="A0A6J5YMT8"/>
<feature type="transmembrane region" description="Helical" evidence="1">
    <location>
        <begin position="271"/>
        <end position="297"/>
    </location>
</feature>
<dbReference type="Gene3D" id="3.90.550.10">
    <property type="entry name" value="Spore Coat Polysaccharide Biosynthesis Protein SpsA, Chain A"/>
    <property type="match status" value="1"/>
</dbReference>
<evidence type="ECO:0000313" key="10">
    <source>
        <dbReference type="EMBL" id="CAB4986583.1"/>
    </source>
</evidence>
<keyword evidence="1" id="KW-0472">Membrane</keyword>
<evidence type="ECO:0000256" key="1">
    <source>
        <dbReference type="SAM" id="Phobius"/>
    </source>
</evidence>
<feature type="transmembrane region" description="Helical" evidence="1">
    <location>
        <begin position="332"/>
        <end position="351"/>
    </location>
</feature>
<dbReference type="SUPFAM" id="SSF53448">
    <property type="entry name" value="Nucleotide-diphospho-sugar transferases"/>
    <property type="match status" value="1"/>
</dbReference>
<evidence type="ECO:0000313" key="7">
    <source>
        <dbReference type="EMBL" id="CAB4833542.1"/>
    </source>
</evidence>
<sequence>MTPALLLLVLPLFLVLNACLNIFFVLRPKNIFSEVSLSVAVIVPLRNEEKNVAALISCLRKQRGVRELSFHFLDDNSSDDTYELVAAQILDDPRSMIYRGAELPNEWLGKPFALDQLVGSTSSQIVVMMDADVRLEEDAVARAIATMQENNLDFVSPYPKQVALSWSERLIQPLLQWSWMSTVPLKIAQRSSNPAFAVANGQFFIVRRESLLAIGGISSIKSEIIDDIALARNLLRGGFHGCVVDGSEIATCRMYSSWSQLREGYSKSLRVAFGGLSGSFLAIALLFVSGVLPFLVALTVPSLSAYGWIGYDAVVISRVLSAQATQGRIRDALLHPLAVVLLIFLIVRSWAMRGKTQWKGRVI</sequence>
<dbReference type="EMBL" id="CAEZZW010000002">
    <property type="protein sequence ID" value="CAB4776591.1"/>
    <property type="molecule type" value="Genomic_DNA"/>
</dbReference>
<accession>A0A6J5YMT8</accession>
<dbReference type="InterPro" id="IPR001173">
    <property type="entry name" value="Glyco_trans_2-like"/>
</dbReference>
<name>A0A6J5YMT8_9ZZZZ</name>
<evidence type="ECO:0000313" key="5">
    <source>
        <dbReference type="EMBL" id="CAB4718061.1"/>
    </source>
</evidence>
<evidence type="ECO:0000313" key="3">
    <source>
        <dbReference type="EMBL" id="CAB4330222.1"/>
    </source>
</evidence>
<dbReference type="EMBL" id="CAFBNH010000002">
    <property type="protein sequence ID" value="CAB4938661.1"/>
    <property type="molecule type" value="Genomic_DNA"/>
</dbReference>
<protein>
    <submittedName>
        <fullName evidence="3">Unannotated protein</fullName>
    </submittedName>
</protein>
<feature type="transmembrane region" description="Helical" evidence="1">
    <location>
        <begin position="6"/>
        <end position="26"/>
    </location>
</feature>
<feature type="domain" description="Glycosyltransferase 2-like" evidence="2">
    <location>
        <begin position="41"/>
        <end position="211"/>
    </location>
</feature>
<evidence type="ECO:0000313" key="8">
    <source>
        <dbReference type="EMBL" id="CAB4868394.1"/>
    </source>
</evidence>
<dbReference type="EMBL" id="CAFBLD010000005">
    <property type="protein sequence ID" value="CAB4868394.1"/>
    <property type="molecule type" value="Genomic_DNA"/>
</dbReference>
<dbReference type="InterPro" id="IPR029044">
    <property type="entry name" value="Nucleotide-diphossugar_trans"/>
</dbReference>
<dbReference type="EMBL" id="CAEZYM010000002">
    <property type="protein sequence ID" value="CAB4718061.1"/>
    <property type="molecule type" value="Genomic_DNA"/>
</dbReference>
<dbReference type="EMBL" id="CAESAE010000001">
    <property type="protein sequence ID" value="CAB4330222.1"/>
    <property type="molecule type" value="Genomic_DNA"/>
</dbReference>
<evidence type="ECO:0000313" key="6">
    <source>
        <dbReference type="EMBL" id="CAB4776591.1"/>
    </source>
</evidence>
<dbReference type="EMBL" id="CAFBOC010000026">
    <property type="protein sequence ID" value="CAB4986583.1"/>
    <property type="molecule type" value="Genomic_DNA"/>
</dbReference>